<proteinExistence type="predicted"/>
<feature type="non-terminal residue" evidence="2">
    <location>
        <position position="1"/>
    </location>
</feature>
<comment type="caution">
    <text evidence="2">The sequence shown here is derived from an EMBL/GenBank/DDBJ whole genome shotgun (WGS) entry which is preliminary data.</text>
</comment>
<accession>A0ABU6SU75</accession>
<organism evidence="2 3">
    <name type="scientific">Stylosanthes scabra</name>
    <dbReference type="NCBI Taxonomy" id="79078"/>
    <lineage>
        <taxon>Eukaryota</taxon>
        <taxon>Viridiplantae</taxon>
        <taxon>Streptophyta</taxon>
        <taxon>Embryophyta</taxon>
        <taxon>Tracheophyta</taxon>
        <taxon>Spermatophyta</taxon>
        <taxon>Magnoliopsida</taxon>
        <taxon>eudicotyledons</taxon>
        <taxon>Gunneridae</taxon>
        <taxon>Pentapetalae</taxon>
        <taxon>rosids</taxon>
        <taxon>fabids</taxon>
        <taxon>Fabales</taxon>
        <taxon>Fabaceae</taxon>
        <taxon>Papilionoideae</taxon>
        <taxon>50 kb inversion clade</taxon>
        <taxon>dalbergioids sensu lato</taxon>
        <taxon>Dalbergieae</taxon>
        <taxon>Pterocarpus clade</taxon>
        <taxon>Stylosanthes</taxon>
    </lineage>
</organism>
<keyword evidence="3" id="KW-1185">Reference proteome</keyword>
<feature type="region of interest" description="Disordered" evidence="1">
    <location>
        <begin position="1"/>
        <end position="33"/>
    </location>
</feature>
<evidence type="ECO:0000313" key="3">
    <source>
        <dbReference type="Proteomes" id="UP001341840"/>
    </source>
</evidence>
<name>A0ABU6SU75_9FABA</name>
<evidence type="ECO:0000256" key="1">
    <source>
        <dbReference type="SAM" id="MobiDB-lite"/>
    </source>
</evidence>
<evidence type="ECO:0000313" key="2">
    <source>
        <dbReference type="EMBL" id="MED6139902.1"/>
    </source>
</evidence>
<reference evidence="2 3" key="1">
    <citation type="journal article" date="2023" name="Plants (Basel)">
        <title>Bridging the Gap: Combining Genomics and Transcriptomics Approaches to Understand Stylosanthes scabra, an Orphan Legume from the Brazilian Caatinga.</title>
        <authorList>
            <person name="Ferreira-Neto J.R.C."/>
            <person name="da Silva M.D."/>
            <person name="Binneck E."/>
            <person name="de Melo N.F."/>
            <person name="da Silva R.H."/>
            <person name="de Melo A.L.T.M."/>
            <person name="Pandolfi V."/>
            <person name="Bustamante F.O."/>
            <person name="Brasileiro-Vidal A.C."/>
            <person name="Benko-Iseppon A.M."/>
        </authorList>
    </citation>
    <scope>NUCLEOTIDE SEQUENCE [LARGE SCALE GENOMIC DNA]</scope>
    <source>
        <tissue evidence="2">Leaves</tissue>
    </source>
</reference>
<protein>
    <submittedName>
        <fullName evidence="2">Uncharacterized protein</fullName>
    </submittedName>
</protein>
<dbReference type="Proteomes" id="UP001341840">
    <property type="component" value="Unassembled WGS sequence"/>
</dbReference>
<gene>
    <name evidence="2" type="ORF">PIB30_088326</name>
</gene>
<dbReference type="EMBL" id="JASCZI010062012">
    <property type="protein sequence ID" value="MED6139902.1"/>
    <property type="molecule type" value="Genomic_DNA"/>
</dbReference>
<sequence length="130" mass="14143">NNRTLTFSLEPPSQRPKPRCRHSPSSPHPNLRSPAIVLSVTANRGEGSPEYHQDLHLVGPVLGNGAADPTFAVTISWRRRGDIAAATTTVEPPWTSLTTLNPPSEYLEDRTSKARTTAVVPRSPVFAVLQ</sequence>